<dbReference type="Proteomes" id="UP001600064">
    <property type="component" value="Unassembled WGS sequence"/>
</dbReference>
<comment type="pathway">
    <text evidence="1">tRNA modification; 5-methoxycarbonylmethyl-2-thiouridine-tRNA biosynthesis.</text>
</comment>
<dbReference type="PANTHER" id="PTHR16184">
    <property type="entry name" value="ELONGATOR COMPLEX PROTEIN 6"/>
    <property type="match status" value="1"/>
</dbReference>
<feature type="region of interest" description="Disordered" evidence="3">
    <location>
        <begin position="147"/>
        <end position="171"/>
    </location>
</feature>
<dbReference type="PANTHER" id="PTHR16184:SF6">
    <property type="entry name" value="ELONGATOR COMPLEX PROTEIN 6"/>
    <property type="match status" value="1"/>
</dbReference>
<proteinExistence type="inferred from homology"/>
<dbReference type="Gene3D" id="3.40.50.300">
    <property type="entry name" value="P-loop containing nucleotide triphosphate hydrolases"/>
    <property type="match status" value="1"/>
</dbReference>
<evidence type="ECO:0000256" key="2">
    <source>
        <dbReference type="ARBA" id="ARBA00008837"/>
    </source>
</evidence>
<feature type="region of interest" description="Disordered" evidence="3">
    <location>
        <begin position="188"/>
        <end position="215"/>
    </location>
</feature>
<accession>A0ABR4DGD8</accession>
<comment type="similarity">
    <text evidence="2">Belongs to the ELP6 family.</text>
</comment>
<dbReference type="GeneID" id="98122429"/>
<gene>
    <name evidence="4" type="ORF">VTJ83DRAFT_1607</name>
</gene>
<feature type="region of interest" description="Disordered" evidence="3">
    <location>
        <begin position="60"/>
        <end position="93"/>
    </location>
</feature>
<evidence type="ECO:0000313" key="4">
    <source>
        <dbReference type="EMBL" id="KAL2269423.1"/>
    </source>
</evidence>
<evidence type="ECO:0008006" key="6">
    <source>
        <dbReference type="Google" id="ProtNLM"/>
    </source>
</evidence>
<dbReference type="CDD" id="cd19495">
    <property type="entry name" value="Elp6"/>
    <property type="match status" value="1"/>
</dbReference>
<protein>
    <recommendedName>
        <fullName evidence="6">Elongator complex protein 6</fullName>
    </recommendedName>
</protein>
<feature type="compositionally biased region" description="Acidic residues" evidence="3">
    <location>
        <begin position="74"/>
        <end position="93"/>
    </location>
</feature>
<keyword evidence="5" id="KW-1185">Reference proteome</keyword>
<name>A0ABR4DGD8_9PEZI</name>
<feature type="compositionally biased region" description="Basic and acidic residues" evidence="3">
    <location>
        <begin position="190"/>
        <end position="208"/>
    </location>
</feature>
<evidence type="ECO:0000256" key="1">
    <source>
        <dbReference type="ARBA" id="ARBA00005043"/>
    </source>
</evidence>
<dbReference type="InterPro" id="IPR027417">
    <property type="entry name" value="P-loop_NTPase"/>
</dbReference>
<dbReference type="RefSeq" id="XP_070868147.1">
    <property type="nucleotide sequence ID" value="XM_071007785.1"/>
</dbReference>
<sequence length="361" mass="37873">MASRSIPPLLEPYLAAAAAPNAAGSLVLLTSVLGTSANWLVLRYIQALLRPSGGAGTGIGFGAAASNPAARKEEEEEEEEEGEEGEEGEDGEEDEAAVLLVSFLRDLAFWREGLARLGVDLEAAARRGRFAFVDGLCGGLFGGSSPSPSPALGQGQGPGRPAWRRPLASPEPGALSKAVLDAAEQLRNGQAREGRAGQAEAADRSSEKRRTRRRSARGKRVVLIVDGLDLVLAASTPRPHAAAGEGPLAVAMKDALMDLREATHAVILTLASDSPLIHAQETPLERQHAWFALSLTHDADLLLSLRPLDTGAARDVSGVIRITARPTTAGIRATAAAHGDSHEWLYYVGGDGGVKVFERGQ</sequence>
<evidence type="ECO:0000256" key="3">
    <source>
        <dbReference type="SAM" id="MobiDB-lite"/>
    </source>
</evidence>
<dbReference type="EMBL" id="JAZGUE010000002">
    <property type="protein sequence ID" value="KAL2269423.1"/>
    <property type="molecule type" value="Genomic_DNA"/>
</dbReference>
<evidence type="ECO:0000313" key="5">
    <source>
        <dbReference type="Proteomes" id="UP001600064"/>
    </source>
</evidence>
<organism evidence="4 5">
    <name type="scientific">Remersonia thermophila</name>
    <dbReference type="NCBI Taxonomy" id="72144"/>
    <lineage>
        <taxon>Eukaryota</taxon>
        <taxon>Fungi</taxon>
        <taxon>Dikarya</taxon>
        <taxon>Ascomycota</taxon>
        <taxon>Pezizomycotina</taxon>
        <taxon>Sordariomycetes</taxon>
        <taxon>Sordariomycetidae</taxon>
        <taxon>Sordariales</taxon>
        <taxon>Sordariales incertae sedis</taxon>
        <taxon>Remersonia</taxon>
    </lineage>
</organism>
<comment type="caution">
    <text evidence="4">The sequence shown here is derived from an EMBL/GenBank/DDBJ whole genome shotgun (WGS) entry which is preliminary data.</text>
</comment>
<dbReference type="InterPro" id="IPR018627">
    <property type="entry name" value="ELP6"/>
</dbReference>
<reference evidence="4 5" key="1">
    <citation type="journal article" date="2024" name="Commun. Biol.">
        <title>Comparative genomic analysis of thermophilic fungi reveals convergent evolutionary adaptations and gene losses.</title>
        <authorList>
            <person name="Steindorff A.S."/>
            <person name="Aguilar-Pontes M.V."/>
            <person name="Robinson A.J."/>
            <person name="Andreopoulos B."/>
            <person name="LaButti K."/>
            <person name="Kuo A."/>
            <person name="Mondo S."/>
            <person name="Riley R."/>
            <person name="Otillar R."/>
            <person name="Haridas S."/>
            <person name="Lipzen A."/>
            <person name="Grimwood J."/>
            <person name="Schmutz J."/>
            <person name="Clum A."/>
            <person name="Reid I.D."/>
            <person name="Moisan M.C."/>
            <person name="Butler G."/>
            <person name="Nguyen T.T.M."/>
            <person name="Dewar K."/>
            <person name="Conant G."/>
            <person name="Drula E."/>
            <person name="Henrissat B."/>
            <person name="Hansel C."/>
            <person name="Singer S."/>
            <person name="Hutchinson M.I."/>
            <person name="de Vries R.P."/>
            <person name="Natvig D.O."/>
            <person name="Powell A.J."/>
            <person name="Tsang A."/>
            <person name="Grigoriev I.V."/>
        </authorList>
    </citation>
    <scope>NUCLEOTIDE SEQUENCE [LARGE SCALE GENOMIC DNA]</scope>
    <source>
        <strain evidence="4 5">ATCC 22073</strain>
    </source>
</reference>